<organism evidence="3 4">
    <name type="scientific">Anaerolinea thermolimosa</name>
    <dbReference type="NCBI Taxonomy" id="229919"/>
    <lineage>
        <taxon>Bacteria</taxon>
        <taxon>Bacillati</taxon>
        <taxon>Chloroflexota</taxon>
        <taxon>Anaerolineae</taxon>
        <taxon>Anaerolineales</taxon>
        <taxon>Anaerolineaceae</taxon>
        <taxon>Anaerolinea</taxon>
    </lineage>
</organism>
<gene>
    <name evidence="3" type="ORF">DEQ80_06190</name>
</gene>
<dbReference type="CDD" id="cd03823">
    <property type="entry name" value="GT4_ExpE7-like"/>
    <property type="match status" value="1"/>
</dbReference>
<protein>
    <recommendedName>
        <fullName evidence="5">Glycosyltransferase</fullName>
    </recommendedName>
</protein>
<evidence type="ECO:0000313" key="4">
    <source>
        <dbReference type="Proteomes" id="UP000264141"/>
    </source>
</evidence>
<comment type="caution">
    <text evidence="3">The sequence shown here is derived from an EMBL/GenBank/DDBJ whole genome shotgun (WGS) entry which is preliminary data.</text>
</comment>
<reference evidence="3 4" key="1">
    <citation type="journal article" date="2018" name="Nat. Biotechnol.">
        <title>A standardized bacterial taxonomy based on genome phylogeny substantially revises the tree of life.</title>
        <authorList>
            <person name="Parks D.H."/>
            <person name="Chuvochina M."/>
            <person name="Waite D.W."/>
            <person name="Rinke C."/>
            <person name="Skarshewski A."/>
            <person name="Chaumeil P.A."/>
            <person name="Hugenholtz P."/>
        </authorList>
    </citation>
    <scope>NUCLEOTIDE SEQUENCE [LARGE SCALE GENOMIC DNA]</scope>
    <source>
        <strain evidence="3">UBA8781</strain>
    </source>
</reference>
<sequence>MKIFLVSPHYPPRFIGGTEKMAHRLARSFTARGHSVEVAAVDSVGTQEEALLCQTEVEDGVTVHRLHLNERNLVRPLGLNFCNTAIQHWFREHIRSDRPDVVHLLSGYLTTGCVLDAAFEADIPSVITLVDFWMMCPLITLLRSDGQLCSEPVEPARCVWCLRALQRRYRLVDQWLGGLPGAFFTYLGKTGMLGKHPGYREEERWIRQRREFNRRLLQKVDVVITQSRFFEEKLKEYDMLPRRMIYAPYGLEKSNHREGSGSQGKSEKFRIGYLGQIAAHKGVHVLVEAYRLLNLPPGRAELRLYGDLGTWPSYVRSLRTLARGREDVLFLGPFPGHEIGRIMDECDVIVTPSIWYENHPTVILEAFDHGKPVIASDLGGMIEMVRHGVDGFLFEAGNPRSLAEQLRKLIEDPFLYERLRAGIQPVRRLDEEVTDLELLYMELVESRRG</sequence>
<dbReference type="InterPro" id="IPR001296">
    <property type="entry name" value="Glyco_trans_1"/>
</dbReference>
<dbReference type="GO" id="GO:0016757">
    <property type="term" value="F:glycosyltransferase activity"/>
    <property type="evidence" value="ECO:0007669"/>
    <property type="project" value="InterPro"/>
</dbReference>
<dbReference type="PANTHER" id="PTHR45947">
    <property type="entry name" value="SULFOQUINOVOSYL TRANSFERASE SQD2"/>
    <property type="match status" value="1"/>
</dbReference>
<evidence type="ECO:0008006" key="5">
    <source>
        <dbReference type="Google" id="ProtNLM"/>
    </source>
</evidence>
<accession>A0A3D1JFS4</accession>
<dbReference type="InterPro" id="IPR028098">
    <property type="entry name" value="Glyco_trans_4-like_N"/>
</dbReference>
<evidence type="ECO:0000259" key="2">
    <source>
        <dbReference type="Pfam" id="PF13579"/>
    </source>
</evidence>
<feature type="domain" description="Glycosyl transferase family 1" evidence="1">
    <location>
        <begin position="265"/>
        <end position="420"/>
    </location>
</feature>
<feature type="domain" description="Glycosyltransferase subfamily 4-like N-terminal" evidence="2">
    <location>
        <begin position="16"/>
        <end position="250"/>
    </location>
</feature>
<name>A0A3D1JFS4_9CHLR</name>
<dbReference type="Pfam" id="PF00534">
    <property type="entry name" value="Glycos_transf_1"/>
    <property type="match status" value="1"/>
</dbReference>
<evidence type="ECO:0000259" key="1">
    <source>
        <dbReference type="Pfam" id="PF00534"/>
    </source>
</evidence>
<dbReference type="InterPro" id="IPR050194">
    <property type="entry name" value="Glycosyltransferase_grp1"/>
</dbReference>
<proteinExistence type="predicted"/>
<evidence type="ECO:0000313" key="3">
    <source>
        <dbReference type="EMBL" id="HCE17430.1"/>
    </source>
</evidence>
<dbReference type="EMBL" id="DPBP01000026">
    <property type="protein sequence ID" value="HCE17430.1"/>
    <property type="molecule type" value="Genomic_DNA"/>
</dbReference>
<dbReference type="Pfam" id="PF13579">
    <property type="entry name" value="Glyco_trans_4_4"/>
    <property type="match status" value="1"/>
</dbReference>
<dbReference type="SUPFAM" id="SSF53756">
    <property type="entry name" value="UDP-Glycosyltransferase/glycogen phosphorylase"/>
    <property type="match status" value="1"/>
</dbReference>
<dbReference type="Proteomes" id="UP000264141">
    <property type="component" value="Unassembled WGS sequence"/>
</dbReference>
<dbReference type="Gene3D" id="3.40.50.2000">
    <property type="entry name" value="Glycogen Phosphorylase B"/>
    <property type="match status" value="2"/>
</dbReference>
<dbReference type="STRING" id="229919.GCA_001050195_03444"/>
<dbReference type="AlphaFoldDB" id="A0A3D1JFS4"/>
<dbReference type="PANTHER" id="PTHR45947:SF3">
    <property type="entry name" value="SULFOQUINOVOSYL TRANSFERASE SQD2"/>
    <property type="match status" value="1"/>
</dbReference>